<evidence type="ECO:0000256" key="1">
    <source>
        <dbReference type="ARBA" id="ARBA00022801"/>
    </source>
</evidence>
<evidence type="ECO:0000313" key="5">
    <source>
        <dbReference type="Proteomes" id="UP000017246"/>
    </source>
</evidence>
<feature type="signal peptide" evidence="2">
    <location>
        <begin position="1"/>
        <end position="18"/>
    </location>
</feature>
<evidence type="ECO:0000256" key="2">
    <source>
        <dbReference type="SAM" id="SignalP"/>
    </source>
</evidence>
<dbReference type="eggNOG" id="KOG1720">
    <property type="taxonomic scope" value="Eukaryota"/>
</dbReference>
<dbReference type="PROSITE" id="PS50056">
    <property type="entry name" value="TYR_PHOSPHATASE_2"/>
    <property type="match status" value="1"/>
</dbReference>
<protein>
    <submittedName>
        <fullName evidence="4">Dual specificity phosphatase</fullName>
    </submittedName>
</protein>
<reference evidence="4" key="2">
    <citation type="submission" date="2015-11" db="EMBL/GenBank/DDBJ databases">
        <authorList>
            <person name="Zhang Y."/>
            <person name="Guo Z."/>
        </authorList>
    </citation>
    <scope>NUCLEOTIDE SEQUENCE</scope>
</reference>
<evidence type="ECO:0000259" key="3">
    <source>
        <dbReference type="PROSITE" id="PS50056"/>
    </source>
</evidence>
<name>A0A068XYF0_ECHMU</name>
<keyword evidence="2" id="KW-0732">Signal</keyword>
<gene>
    <name evidence="4" type="ORF">EmuJ_000450800</name>
</gene>
<feature type="chain" id="PRO_5009741392" evidence="2">
    <location>
        <begin position="19"/>
        <end position="172"/>
    </location>
</feature>
<dbReference type="InterPro" id="IPR050561">
    <property type="entry name" value="PTP"/>
</dbReference>
<dbReference type="OrthoDB" id="432447at2759"/>
<dbReference type="STRING" id="6211.A0A068XYF0"/>
<dbReference type="PANTHER" id="PTHR23339">
    <property type="entry name" value="TYROSINE SPECIFIC PROTEIN PHOSPHATASE AND DUAL SPECIFICITY PROTEIN PHOSPHATASE"/>
    <property type="match status" value="1"/>
</dbReference>
<reference evidence="4" key="1">
    <citation type="journal article" date="2013" name="Nature">
        <title>The genomes of four tapeworm species reveal adaptations to parasitism.</title>
        <authorList>
            <person name="Tsai I.J."/>
            <person name="Zarowiecki M."/>
            <person name="Holroyd N."/>
            <person name="Garciarrubio A."/>
            <person name="Sanchez-Flores A."/>
            <person name="Brooks K.L."/>
            <person name="Tracey A."/>
            <person name="Bobes R.J."/>
            <person name="Fragoso G."/>
            <person name="Sciutto E."/>
            <person name="Aslett M."/>
            <person name="Beasley H."/>
            <person name="Bennett H.M."/>
            <person name="Cai J."/>
            <person name="Camicia F."/>
            <person name="Clark R."/>
            <person name="Cucher M."/>
            <person name="De Silva N."/>
            <person name="Day T.A."/>
            <person name="Deplazes P."/>
            <person name="Estrada K."/>
            <person name="Fernandez C."/>
            <person name="Holland P.W."/>
            <person name="Hou J."/>
            <person name="Hu S."/>
            <person name="Huckvale T."/>
            <person name="Hung S.S."/>
            <person name="Kamenetzky L."/>
            <person name="Keane J.A."/>
            <person name="Kiss F."/>
            <person name="Koziol U."/>
            <person name="Lambert O."/>
            <person name="Liu K."/>
            <person name="Luo X."/>
            <person name="Luo Y."/>
            <person name="Macchiaroli N."/>
            <person name="Nichol S."/>
            <person name="Paps J."/>
            <person name="Parkinson J."/>
            <person name="Pouchkina-Stantcheva N."/>
            <person name="Riddiford N."/>
            <person name="Rosenzvit M."/>
            <person name="Salinas G."/>
            <person name="Wasmuth J.D."/>
            <person name="Zamanian M."/>
            <person name="Zheng Y."/>
            <person name="Cai X."/>
            <person name="Soberon X."/>
            <person name="Olson P.D."/>
            <person name="Laclette J.P."/>
            <person name="Brehm K."/>
            <person name="Berriman M."/>
            <person name="Garciarrubio A."/>
            <person name="Bobes R.J."/>
            <person name="Fragoso G."/>
            <person name="Sanchez-Flores A."/>
            <person name="Estrada K."/>
            <person name="Cevallos M.A."/>
            <person name="Morett E."/>
            <person name="Gonzalez V."/>
            <person name="Portillo T."/>
            <person name="Ochoa-Leyva A."/>
            <person name="Jose M.V."/>
            <person name="Sciutto E."/>
            <person name="Landa A."/>
            <person name="Jimenez L."/>
            <person name="Valdes V."/>
            <person name="Carrero J.C."/>
            <person name="Larralde C."/>
            <person name="Morales-Montor J."/>
            <person name="Limon-Lason J."/>
            <person name="Soberon X."/>
            <person name="Laclette J.P."/>
        </authorList>
    </citation>
    <scope>NUCLEOTIDE SEQUENCE [LARGE SCALE GENOMIC DNA]</scope>
</reference>
<keyword evidence="1" id="KW-0378">Hydrolase</keyword>
<keyword evidence="5" id="KW-1185">Reference proteome</keyword>
<dbReference type="AlphaFoldDB" id="A0A068XYF0"/>
<proteinExistence type="predicted"/>
<dbReference type="SUPFAM" id="SSF52799">
    <property type="entry name" value="(Phosphotyrosine protein) phosphatases II"/>
    <property type="match status" value="1"/>
</dbReference>
<dbReference type="OMA" id="CESKPPH"/>
<dbReference type="InterPro" id="IPR029021">
    <property type="entry name" value="Prot-tyrosine_phosphatase-like"/>
</dbReference>
<dbReference type="InterPro" id="IPR016130">
    <property type="entry name" value="Tyr_Pase_AS"/>
</dbReference>
<dbReference type="GO" id="GO:0016791">
    <property type="term" value="F:phosphatase activity"/>
    <property type="evidence" value="ECO:0007669"/>
    <property type="project" value="UniProtKB-ARBA"/>
</dbReference>
<evidence type="ECO:0000313" key="4">
    <source>
        <dbReference type="EMBL" id="CDS37268.1"/>
    </source>
</evidence>
<feature type="domain" description="Tyrosine specific protein phosphatases" evidence="3">
    <location>
        <begin position="91"/>
        <end position="160"/>
    </location>
</feature>
<dbReference type="InterPro" id="IPR000387">
    <property type="entry name" value="Tyr_Pase_dom"/>
</dbReference>
<dbReference type="Proteomes" id="UP000017246">
    <property type="component" value="Unassembled WGS sequence"/>
</dbReference>
<accession>A0A068XYF0</accession>
<dbReference type="EMBL" id="LN902843">
    <property type="protein sequence ID" value="CDS37268.1"/>
    <property type="molecule type" value="Genomic_DNA"/>
</dbReference>
<sequence length="172" mass="19312">MQSAIGAVLLTTCRFACALGMSVPPNGFSWVSDTVAGLAFPSFEENLDYLVNQAHILNLITLNDEKPRHLEKFPTLKHYFYPVEEFTLGDLEMVREIVGIIASAETRGERSGVHCQFGQMRTGTILAAYLAYHDKVDGKEAIRRLCKMRPRSVFSFESEQVICEYAKSLKNS</sequence>
<dbReference type="Gene3D" id="3.90.190.10">
    <property type="entry name" value="Protein tyrosine phosphatase superfamily"/>
    <property type="match status" value="1"/>
</dbReference>
<organism evidence="4 5">
    <name type="scientific">Echinococcus multilocularis</name>
    <name type="common">Fox tapeworm</name>
    <dbReference type="NCBI Taxonomy" id="6211"/>
    <lineage>
        <taxon>Eukaryota</taxon>
        <taxon>Metazoa</taxon>
        <taxon>Spiralia</taxon>
        <taxon>Lophotrochozoa</taxon>
        <taxon>Platyhelminthes</taxon>
        <taxon>Cestoda</taxon>
        <taxon>Eucestoda</taxon>
        <taxon>Cyclophyllidea</taxon>
        <taxon>Taeniidae</taxon>
        <taxon>Echinococcus</taxon>
    </lineage>
</organism>
<dbReference type="InterPro" id="IPR057023">
    <property type="entry name" value="PTP-SAK"/>
</dbReference>
<dbReference type="PROSITE" id="PS00383">
    <property type="entry name" value="TYR_PHOSPHATASE_1"/>
    <property type="match status" value="1"/>
</dbReference>
<dbReference type="Pfam" id="PF22784">
    <property type="entry name" value="PTP-SAK"/>
    <property type="match status" value="1"/>
</dbReference>